<organism evidence="3 4">
    <name type="scientific">Micromonospora globbae</name>
    <dbReference type="NCBI Taxonomy" id="1894969"/>
    <lineage>
        <taxon>Bacteria</taxon>
        <taxon>Bacillati</taxon>
        <taxon>Actinomycetota</taxon>
        <taxon>Actinomycetes</taxon>
        <taxon>Micromonosporales</taxon>
        <taxon>Micromonosporaceae</taxon>
        <taxon>Micromonospora</taxon>
    </lineage>
</organism>
<dbReference type="EMBL" id="CP108084">
    <property type="protein sequence ID" value="WUP49039.1"/>
    <property type="molecule type" value="Genomic_DNA"/>
</dbReference>
<dbReference type="Proteomes" id="UP001432190">
    <property type="component" value="Chromosome"/>
</dbReference>
<dbReference type="InterPro" id="IPR041304">
    <property type="entry name" value="AbiTii"/>
</dbReference>
<feature type="compositionally biased region" description="Basic residues" evidence="1">
    <location>
        <begin position="165"/>
        <end position="176"/>
    </location>
</feature>
<proteinExistence type="predicted"/>
<accession>A0ABZ1S528</accession>
<evidence type="ECO:0000256" key="1">
    <source>
        <dbReference type="SAM" id="MobiDB-lite"/>
    </source>
</evidence>
<sequence length="220" mass="24944">MTDTLLRSLREHLLDESEPLAGLLRKCLLLGAETGSEALRERARRELNGYGDEDEVPKYRKFHDVPISMDSMSGRTWRRGDIISRLNLPPEAREYVPEEFTFKQPIEELQHLAGQIKLSFTSPGLVVAQAIWNRKLGPFQSVDGLSYVMTGSAVMGILGQIRTKLGGRSRGPHRRHADVGTTQERPGRRRSEPPSRGHLQHDDPDNQRACRYRCRGKGQH</sequence>
<evidence type="ECO:0000259" key="2">
    <source>
        <dbReference type="Pfam" id="PF18864"/>
    </source>
</evidence>
<protein>
    <recommendedName>
        <fullName evidence="2">AbiTii domain-containing protein</fullName>
    </recommendedName>
</protein>
<gene>
    <name evidence="3" type="ORF">OG994_26325</name>
</gene>
<evidence type="ECO:0000313" key="3">
    <source>
        <dbReference type="EMBL" id="WUP49039.1"/>
    </source>
</evidence>
<feature type="domain" description="AbiTii" evidence="2">
    <location>
        <begin position="5"/>
        <end position="165"/>
    </location>
</feature>
<name>A0ABZ1S528_9ACTN</name>
<reference evidence="3" key="1">
    <citation type="submission" date="2022-10" db="EMBL/GenBank/DDBJ databases">
        <title>The complete genomes of actinobacterial strains from the NBC collection.</title>
        <authorList>
            <person name="Joergensen T.S."/>
            <person name="Alvarez Arevalo M."/>
            <person name="Sterndorff E.B."/>
            <person name="Faurdal D."/>
            <person name="Vuksanovic O."/>
            <person name="Mourched A.-S."/>
            <person name="Charusanti P."/>
            <person name="Shaw S."/>
            <person name="Blin K."/>
            <person name="Weber T."/>
        </authorList>
    </citation>
    <scope>NUCLEOTIDE SEQUENCE</scope>
    <source>
        <strain evidence="3">NBC_00256</strain>
    </source>
</reference>
<dbReference type="RefSeq" id="WP_328851322.1">
    <property type="nucleotide sequence ID" value="NZ_CP108084.1"/>
</dbReference>
<evidence type="ECO:0000313" key="4">
    <source>
        <dbReference type="Proteomes" id="UP001432190"/>
    </source>
</evidence>
<feature type="compositionally biased region" description="Basic and acidic residues" evidence="1">
    <location>
        <begin position="185"/>
        <end position="208"/>
    </location>
</feature>
<feature type="region of interest" description="Disordered" evidence="1">
    <location>
        <begin position="164"/>
        <end position="209"/>
    </location>
</feature>
<keyword evidence="4" id="KW-1185">Reference proteome</keyword>
<dbReference type="Pfam" id="PF18864">
    <property type="entry name" value="AbiTii"/>
    <property type="match status" value="1"/>
</dbReference>